<organism evidence="7 8">
    <name type="scientific">Geospiza parvula</name>
    <name type="common">Small tree-finch</name>
    <name type="synonym">Camarhynchus parvulus</name>
    <dbReference type="NCBI Taxonomy" id="87175"/>
    <lineage>
        <taxon>Eukaryota</taxon>
        <taxon>Metazoa</taxon>
        <taxon>Chordata</taxon>
        <taxon>Craniata</taxon>
        <taxon>Vertebrata</taxon>
        <taxon>Euteleostomi</taxon>
        <taxon>Archelosauria</taxon>
        <taxon>Archosauria</taxon>
        <taxon>Dinosauria</taxon>
        <taxon>Saurischia</taxon>
        <taxon>Theropoda</taxon>
        <taxon>Coelurosauria</taxon>
        <taxon>Aves</taxon>
        <taxon>Neognathae</taxon>
        <taxon>Neoaves</taxon>
        <taxon>Telluraves</taxon>
        <taxon>Australaves</taxon>
        <taxon>Passeriformes</taxon>
        <taxon>Thraupidae</taxon>
        <taxon>Camarhynchus</taxon>
    </lineage>
</organism>
<dbReference type="Ensembl" id="ENSCPVT00000026310.1">
    <property type="protein sequence ID" value="ENSCPVP00000026185.1"/>
    <property type="gene ID" value="ENSCPVG00000017499.1"/>
</dbReference>
<dbReference type="GO" id="GO:0008270">
    <property type="term" value="F:zinc ion binding"/>
    <property type="evidence" value="ECO:0007669"/>
    <property type="project" value="UniProtKB-KW"/>
</dbReference>
<dbReference type="Gene3D" id="3.30.160.60">
    <property type="entry name" value="Classic Zinc Finger"/>
    <property type="match status" value="2"/>
</dbReference>
<dbReference type="FunFam" id="3.30.160.60:FF:002343">
    <property type="entry name" value="Zinc finger protein 33A"/>
    <property type="match status" value="1"/>
</dbReference>
<dbReference type="Proteomes" id="UP000694382">
    <property type="component" value="Unassembled WGS sequence"/>
</dbReference>
<evidence type="ECO:0000256" key="1">
    <source>
        <dbReference type="ARBA" id="ARBA00022723"/>
    </source>
</evidence>
<keyword evidence="4" id="KW-0862">Zinc</keyword>
<reference evidence="7" key="1">
    <citation type="submission" date="2025-08" db="UniProtKB">
        <authorList>
            <consortium name="Ensembl"/>
        </authorList>
    </citation>
    <scope>IDENTIFICATION</scope>
</reference>
<dbReference type="PROSITE" id="PS50157">
    <property type="entry name" value="ZINC_FINGER_C2H2_2"/>
    <property type="match status" value="2"/>
</dbReference>
<dbReference type="InterPro" id="IPR050826">
    <property type="entry name" value="Krueppel_C2H2_ZnFinger"/>
</dbReference>
<dbReference type="FunFam" id="3.30.160.60:FF:000176">
    <property type="entry name" value="zinc finger protein 70"/>
    <property type="match status" value="1"/>
</dbReference>
<keyword evidence="3" id="KW-0863">Zinc-finger</keyword>
<evidence type="ECO:0000256" key="2">
    <source>
        <dbReference type="ARBA" id="ARBA00022737"/>
    </source>
</evidence>
<name>A0A8U8AR31_GEOPR</name>
<evidence type="ECO:0000313" key="7">
    <source>
        <dbReference type="Ensembl" id="ENSCPVP00000026185.1"/>
    </source>
</evidence>
<dbReference type="PROSITE" id="PS00028">
    <property type="entry name" value="ZINC_FINGER_C2H2_1"/>
    <property type="match status" value="2"/>
</dbReference>
<evidence type="ECO:0000256" key="4">
    <source>
        <dbReference type="ARBA" id="ARBA00022833"/>
    </source>
</evidence>
<evidence type="ECO:0000256" key="6">
    <source>
        <dbReference type="ARBA" id="ARBA00023242"/>
    </source>
</evidence>
<sequence length="89" mass="10147">MESREDKCLLQNLRTTHTGERPHKCGECGKTFRESSTLISHQRTHTGERPYNCGECGKSFSQHSDLIRHQKIHTGEKHFGHSPGHSHSL</sequence>
<dbReference type="InterPro" id="IPR013087">
    <property type="entry name" value="Znf_C2H2_type"/>
</dbReference>
<accession>A0A8U8AR31</accession>
<dbReference type="Pfam" id="PF00096">
    <property type="entry name" value="zf-C2H2"/>
    <property type="match status" value="2"/>
</dbReference>
<proteinExistence type="predicted"/>
<keyword evidence="8" id="KW-1185">Reference proteome</keyword>
<evidence type="ECO:0000256" key="5">
    <source>
        <dbReference type="ARBA" id="ARBA00023125"/>
    </source>
</evidence>
<keyword evidence="6" id="KW-0539">Nucleus</keyword>
<keyword evidence="1" id="KW-0479">Metal-binding</keyword>
<evidence type="ECO:0000313" key="8">
    <source>
        <dbReference type="Proteomes" id="UP000694382"/>
    </source>
</evidence>
<dbReference type="AlphaFoldDB" id="A0A8U8AR31"/>
<keyword evidence="5" id="KW-0238">DNA-binding</keyword>
<dbReference type="InterPro" id="IPR036236">
    <property type="entry name" value="Znf_C2H2_sf"/>
</dbReference>
<evidence type="ECO:0000256" key="3">
    <source>
        <dbReference type="ARBA" id="ARBA00022771"/>
    </source>
</evidence>
<reference evidence="7" key="2">
    <citation type="submission" date="2025-09" db="UniProtKB">
        <authorList>
            <consortium name="Ensembl"/>
        </authorList>
    </citation>
    <scope>IDENTIFICATION</scope>
</reference>
<dbReference type="SUPFAM" id="SSF57667">
    <property type="entry name" value="beta-beta-alpha zinc fingers"/>
    <property type="match status" value="1"/>
</dbReference>
<dbReference type="PANTHER" id="PTHR24377">
    <property type="entry name" value="IP01015P-RELATED"/>
    <property type="match status" value="1"/>
</dbReference>
<dbReference type="GO" id="GO:0003677">
    <property type="term" value="F:DNA binding"/>
    <property type="evidence" value="ECO:0007669"/>
    <property type="project" value="UniProtKB-KW"/>
</dbReference>
<dbReference type="SMART" id="SM00355">
    <property type="entry name" value="ZnF_C2H2"/>
    <property type="match status" value="2"/>
</dbReference>
<keyword evidence="2" id="KW-0677">Repeat</keyword>
<protein>
    <submittedName>
        <fullName evidence="7">Uncharacterized protein</fullName>
    </submittedName>
</protein>